<organism evidence="3">
    <name type="scientific">human gut metagenome</name>
    <dbReference type="NCBI Taxonomy" id="408170"/>
    <lineage>
        <taxon>unclassified sequences</taxon>
        <taxon>metagenomes</taxon>
        <taxon>organismal metagenomes</taxon>
    </lineage>
</organism>
<dbReference type="GO" id="GO:0019346">
    <property type="term" value="P:transsulfuration"/>
    <property type="evidence" value="ECO:0007669"/>
    <property type="project" value="InterPro"/>
</dbReference>
<reference evidence="3" key="1">
    <citation type="submission" date="2013-12" db="EMBL/GenBank/DDBJ databases">
        <title>A Varibaculum cambriense genome reconstructed from a premature infant gut community with otherwise low bacterial novelty that shifts toward anaerobic metabolism during the third week of life.</title>
        <authorList>
            <person name="Brown C.T."/>
            <person name="Sharon I."/>
            <person name="Thomas B.C."/>
            <person name="Castelle C.J."/>
            <person name="Morowitz M.J."/>
            <person name="Banfield J.F."/>
        </authorList>
    </citation>
    <scope>NUCLEOTIDE SEQUENCE</scope>
</reference>
<evidence type="ECO:0000256" key="1">
    <source>
        <dbReference type="ARBA" id="ARBA00001933"/>
    </source>
</evidence>
<evidence type="ECO:0000256" key="2">
    <source>
        <dbReference type="ARBA" id="ARBA00022898"/>
    </source>
</evidence>
<name>W1XKL9_9ZZZZ</name>
<dbReference type="PANTHER" id="PTHR11808">
    <property type="entry name" value="TRANS-SULFURATION ENZYME FAMILY MEMBER"/>
    <property type="match status" value="1"/>
</dbReference>
<dbReference type="Pfam" id="PF01053">
    <property type="entry name" value="Cys_Met_Meta_PP"/>
    <property type="match status" value="1"/>
</dbReference>
<evidence type="ECO:0000313" key="3">
    <source>
        <dbReference type="EMBL" id="ETJ29369.1"/>
    </source>
</evidence>
<accession>W1XKL9</accession>
<gene>
    <name evidence="3" type="ORF">Q604_UNBC16093G0001</name>
</gene>
<comment type="cofactor">
    <cofactor evidence="1">
        <name>pyridoxal 5'-phosphate</name>
        <dbReference type="ChEBI" id="CHEBI:597326"/>
    </cofactor>
</comment>
<dbReference type="PROSITE" id="PS00901">
    <property type="entry name" value="CYS_SYNTHASE"/>
    <property type="match status" value="1"/>
</dbReference>
<dbReference type="Gene3D" id="3.90.1150.10">
    <property type="entry name" value="Aspartate Aminotransferase, domain 1"/>
    <property type="match status" value="1"/>
</dbReference>
<feature type="non-terminal residue" evidence="3">
    <location>
        <position position="1"/>
    </location>
</feature>
<dbReference type="GO" id="GO:0019343">
    <property type="term" value="P:cysteine biosynthetic process via cystathionine"/>
    <property type="evidence" value="ECO:0007669"/>
    <property type="project" value="TreeGrafter"/>
</dbReference>
<dbReference type="GO" id="GO:0006535">
    <property type="term" value="P:cysteine biosynthetic process from serine"/>
    <property type="evidence" value="ECO:0007669"/>
    <property type="project" value="InterPro"/>
</dbReference>
<dbReference type="GO" id="GO:0030170">
    <property type="term" value="F:pyridoxal phosphate binding"/>
    <property type="evidence" value="ECO:0007669"/>
    <property type="project" value="InterPro"/>
</dbReference>
<feature type="non-terminal residue" evidence="3">
    <location>
        <position position="107"/>
    </location>
</feature>
<sequence length="107" mass="11725">TSKGYEIQKKQASGFGGMISFVTKDIIDYKKFLKSLKLITLAESLGGVESLICHPSTMTHAAIPYEIRQKTGIVDNLLRLSVGIENAKLEYLNPGGSIKDRIGIEII</sequence>
<dbReference type="PANTHER" id="PTHR11808:SF15">
    <property type="entry name" value="CYSTATHIONINE GAMMA-LYASE"/>
    <property type="match status" value="1"/>
</dbReference>
<dbReference type="GO" id="GO:0005737">
    <property type="term" value="C:cytoplasm"/>
    <property type="evidence" value="ECO:0007669"/>
    <property type="project" value="TreeGrafter"/>
</dbReference>
<protein>
    <submittedName>
        <fullName evidence="3">Cystathionine gamma-synthase</fullName>
    </submittedName>
</protein>
<dbReference type="InterPro" id="IPR001216">
    <property type="entry name" value="P-phosphate_BS"/>
</dbReference>
<dbReference type="InterPro" id="IPR015422">
    <property type="entry name" value="PyrdxlP-dep_Trfase_small"/>
</dbReference>
<dbReference type="InterPro" id="IPR015424">
    <property type="entry name" value="PyrdxlP-dep_Trfase"/>
</dbReference>
<dbReference type="InterPro" id="IPR000277">
    <property type="entry name" value="Cys/Met-Metab_PyrdxlP-dep_enz"/>
</dbReference>
<dbReference type="GO" id="GO:0004123">
    <property type="term" value="F:cystathionine gamma-lyase activity"/>
    <property type="evidence" value="ECO:0007669"/>
    <property type="project" value="TreeGrafter"/>
</dbReference>
<dbReference type="GO" id="GO:0003962">
    <property type="term" value="F:cystathionine gamma-synthase activity"/>
    <property type="evidence" value="ECO:0007669"/>
    <property type="project" value="TreeGrafter"/>
</dbReference>
<dbReference type="SUPFAM" id="SSF53383">
    <property type="entry name" value="PLP-dependent transferases"/>
    <property type="match status" value="1"/>
</dbReference>
<dbReference type="EMBL" id="AZMM01016093">
    <property type="protein sequence ID" value="ETJ29369.1"/>
    <property type="molecule type" value="Genomic_DNA"/>
</dbReference>
<comment type="caution">
    <text evidence="3">The sequence shown here is derived from an EMBL/GenBank/DDBJ whole genome shotgun (WGS) entry which is preliminary data.</text>
</comment>
<keyword evidence="2" id="KW-0663">Pyridoxal phosphate</keyword>
<proteinExistence type="predicted"/>
<dbReference type="AlphaFoldDB" id="W1XKL9"/>